<dbReference type="OrthoDB" id="5381604at2"/>
<organism evidence="1 2">
    <name type="scientific">Myroides indicus</name>
    <dbReference type="NCBI Taxonomy" id="1323422"/>
    <lineage>
        <taxon>Bacteria</taxon>
        <taxon>Pseudomonadati</taxon>
        <taxon>Bacteroidota</taxon>
        <taxon>Flavobacteriia</taxon>
        <taxon>Flavobacteriales</taxon>
        <taxon>Flavobacteriaceae</taxon>
        <taxon>Myroides</taxon>
    </lineage>
</organism>
<dbReference type="SUPFAM" id="SSF50998">
    <property type="entry name" value="Quinoprotein alcohol dehydrogenase-like"/>
    <property type="match status" value="1"/>
</dbReference>
<sequence length="340" mass="37886">MDGVPVPAYNTSNAREGGTKDIFLFSTTCEGEVRWSQTIGGWMDDDAYNLVLDNQNNVYVGVNVRNDSPGDGPGIRPPLHFTETDSVPFADRKNNAEIPQEGFKTTYLVKYNSDGQLMKRVALQGDVNSSNFNSHVFNLVIGDNKLHFIICLLNGTHLDGNLTVTDSSYFFKYYLVQYDLNLNYVNVFELPVTQETGFSIENALHFAYDTNKNQYYIAGERRGSPRAPLTYDGQAIVNRSYIIAINGDNGSKKWIREIHAVTPSGHLNANRIFSLTLDKNSNVYIGGSFHTHNLPNVKIYDPADSSVTPYFFTPSVTSTIPMITKFNSSGDVQWVQSIAG</sequence>
<protein>
    <recommendedName>
        <fullName evidence="3">Beta-propeller repeat-containing protein</fullName>
    </recommendedName>
</protein>
<reference evidence="1 2" key="1">
    <citation type="submission" date="2019-03" db="EMBL/GenBank/DDBJ databases">
        <title>Genomic Encyclopedia of Archaeal and Bacterial Type Strains, Phase II (KMG-II): from individual species to whole genera.</title>
        <authorList>
            <person name="Goeker M."/>
        </authorList>
    </citation>
    <scope>NUCLEOTIDE SEQUENCE [LARGE SCALE GENOMIC DNA]</scope>
    <source>
        <strain evidence="1 2">DSM 28213</strain>
    </source>
</reference>
<name>A0A4R7EM23_9FLAO</name>
<evidence type="ECO:0008006" key="3">
    <source>
        <dbReference type="Google" id="ProtNLM"/>
    </source>
</evidence>
<gene>
    <name evidence="1" type="ORF">C8P70_1711</name>
</gene>
<dbReference type="EMBL" id="SOAG01000071">
    <property type="protein sequence ID" value="TDS49821.1"/>
    <property type="molecule type" value="Genomic_DNA"/>
</dbReference>
<evidence type="ECO:0000313" key="2">
    <source>
        <dbReference type="Proteomes" id="UP000295215"/>
    </source>
</evidence>
<dbReference type="Proteomes" id="UP000295215">
    <property type="component" value="Unassembled WGS sequence"/>
</dbReference>
<dbReference type="RefSeq" id="WP_133713853.1">
    <property type="nucleotide sequence ID" value="NZ_SOAG01000071.1"/>
</dbReference>
<dbReference type="InterPro" id="IPR011047">
    <property type="entry name" value="Quinoprotein_ADH-like_sf"/>
</dbReference>
<dbReference type="InterPro" id="IPR052918">
    <property type="entry name" value="Motility_Chemotaxis_Reg"/>
</dbReference>
<feature type="non-terminal residue" evidence="1">
    <location>
        <position position="340"/>
    </location>
</feature>
<accession>A0A4R7EM23</accession>
<evidence type="ECO:0000313" key="1">
    <source>
        <dbReference type="EMBL" id="TDS49821.1"/>
    </source>
</evidence>
<keyword evidence="2" id="KW-1185">Reference proteome</keyword>
<dbReference type="PANTHER" id="PTHR35580:SF1">
    <property type="entry name" value="PHYTASE-LIKE DOMAIN-CONTAINING PROTEIN"/>
    <property type="match status" value="1"/>
</dbReference>
<dbReference type="PANTHER" id="PTHR35580">
    <property type="entry name" value="CELL SURFACE GLYCOPROTEIN (S-LAYER PROTEIN)-LIKE PROTEIN"/>
    <property type="match status" value="1"/>
</dbReference>
<dbReference type="AlphaFoldDB" id="A0A4R7EM23"/>
<proteinExistence type="predicted"/>
<comment type="caution">
    <text evidence="1">The sequence shown here is derived from an EMBL/GenBank/DDBJ whole genome shotgun (WGS) entry which is preliminary data.</text>
</comment>